<sequence length="201" mass="22028">MTAPADPHRPSATYDFTLRPLDPLTDAELVYGWMTHPRAACRLMRGATLTDVERAYMAIAASDHQEAFLGRYRGVPCFLMERYDPAYVELAGLYEPLPGDVGMHFFTAPPGLRVPGFTRGVLTAVLRELFADPATGRVVVAPAVRDTAVLARNASVGFRAETVIQKPEKEALLSFCTRERFFQGLGETALRRSGAAVPSRA</sequence>
<name>A0ABV3LRE3_9ACTN</name>
<keyword evidence="6" id="KW-0808">Transferase</keyword>
<dbReference type="RefSeq" id="WP_359775856.1">
    <property type="nucleotide sequence ID" value="NZ_JBEYRR010000002.1"/>
</dbReference>
<keyword evidence="6" id="KW-0012">Acyltransferase</keyword>
<dbReference type="SMART" id="SM01006">
    <property type="entry name" value="AlcB"/>
    <property type="match status" value="1"/>
</dbReference>
<dbReference type="Pfam" id="PF13523">
    <property type="entry name" value="Acetyltransf_8"/>
    <property type="match status" value="1"/>
</dbReference>
<feature type="domain" description="Acyltransferase MbtK/IucB-like conserved" evidence="5">
    <location>
        <begin position="19"/>
        <end position="66"/>
    </location>
</feature>
<comment type="caution">
    <text evidence="6">The sequence shown here is derived from an EMBL/GenBank/DDBJ whole genome shotgun (WGS) entry which is preliminary data.</text>
</comment>
<reference evidence="6 7" key="1">
    <citation type="submission" date="2024-06" db="EMBL/GenBank/DDBJ databases">
        <title>The Natural Products Discovery Center: Release of the First 8490 Sequenced Strains for Exploring Actinobacteria Biosynthetic Diversity.</title>
        <authorList>
            <person name="Kalkreuter E."/>
            <person name="Kautsar S.A."/>
            <person name="Yang D."/>
            <person name="Bader C.D."/>
            <person name="Teijaro C.N."/>
            <person name="Fluegel L."/>
            <person name="Davis C.M."/>
            <person name="Simpson J.R."/>
            <person name="Lauterbach L."/>
            <person name="Steele A.D."/>
            <person name="Gui C."/>
            <person name="Meng S."/>
            <person name="Li G."/>
            <person name="Viehrig K."/>
            <person name="Ye F."/>
            <person name="Su P."/>
            <person name="Kiefer A.F."/>
            <person name="Nichols A."/>
            <person name="Cepeda A.J."/>
            <person name="Yan W."/>
            <person name="Fan B."/>
            <person name="Jiang Y."/>
            <person name="Adhikari A."/>
            <person name="Zheng C.-J."/>
            <person name="Schuster L."/>
            <person name="Cowan T.M."/>
            <person name="Smanski M.J."/>
            <person name="Chevrette M.G."/>
            <person name="De Carvalho L.P.S."/>
            <person name="Shen B."/>
        </authorList>
    </citation>
    <scope>NUCLEOTIDE SEQUENCE [LARGE SCALE GENOMIC DNA]</scope>
    <source>
        <strain evidence="6 7">NPDC047833</strain>
    </source>
</reference>
<evidence type="ECO:0000313" key="7">
    <source>
        <dbReference type="Proteomes" id="UP001553843"/>
    </source>
</evidence>
<evidence type="ECO:0000259" key="5">
    <source>
        <dbReference type="SMART" id="SM01006"/>
    </source>
</evidence>
<dbReference type="Proteomes" id="UP001553843">
    <property type="component" value="Unassembled WGS sequence"/>
</dbReference>
<dbReference type="EMBL" id="JBEYRS010000002">
    <property type="protein sequence ID" value="MEW2361930.1"/>
    <property type="molecule type" value="Genomic_DNA"/>
</dbReference>
<proteinExistence type="predicted"/>
<dbReference type="InterPro" id="IPR016181">
    <property type="entry name" value="Acyl_CoA_acyltransferase"/>
</dbReference>
<evidence type="ECO:0000256" key="4">
    <source>
        <dbReference type="ARBA" id="ARBA00031122"/>
    </source>
</evidence>
<dbReference type="PANTHER" id="PTHR31438">
    <property type="entry name" value="LYSINE N-ACYLTRANSFERASE C17G9.06C-RELATED"/>
    <property type="match status" value="1"/>
</dbReference>
<dbReference type="PANTHER" id="PTHR31438:SF1">
    <property type="entry name" value="LYSINE N-ACYLTRANSFERASE C17G9.06C-RELATED"/>
    <property type="match status" value="1"/>
</dbReference>
<dbReference type="InterPro" id="IPR019432">
    <property type="entry name" value="Acyltransferase_MbtK/IucB-like"/>
</dbReference>
<dbReference type="GO" id="GO:0016746">
    <property type="term" value="F:acyltransferase activity"/>
    <property type="evidence" value="ECO:0007669"/>
    <property type="project" value="UniProtKB-KW"/>
</dbReference>
<evidence type="ECO:0000256" key="2">
    <source>
        <dbReference type="ARBA" id="ARBA00005102"/>
    </source>
</evidence>
<comment type="pathway">
    <text evidence="2">Siderophore biosynthesis; mycobactin biosynthesis.</text>
</comment>
<dbReference type="Gene3D" id="3.40.630.30">
    <property type="match status" value="1"/>
</dbReference>
<protein>
    <recommendedName>
        <fullName evidence="3">Lysine N-acyltransferase MbtK</fullName>
    </recommendedName>
    <alternativeName>
        <fullName evidence="4">Mycobactin synthase protein K</fullName>
    </alternativeName>
</protein>
<organism evidence="6 7">
    <name type="scientific">Streptomyces huasconensis</name>
    <dbReference type="NCBI Taxonomy" id="1854574"/>
    <lineage>
        <taxon>Bacteria</taxon>
        <taxon>Bacillati</taxon>
        <taxon>Actinomycetota</taxon>
        <taxon>Actinomycetes</taxon>
        <taxon>Kitasatosporales</taxon>
        <taxon>Streptomycetaceae</taxon>
        <taxon>Streptomyces</taxon>
    </lineage>
</organism>
<comment type="function">
    <text evidence="1">Acyltransferase required for the direct transfer of medium- to long-chain fatty acyl moieties from a carrier protein (MbtL) on to the epsilon-amino group of lysine residue in the mycobactin core.</text>
</comment>
<gene>
    <name evidence="6" type="ORF">AB0887_08140</name>
</gene>
<keyword evidence="7" id="KW-1185">Reference proteome</keyword>
<accession>A0ABV3LRE3</accession>
<evidence type="ECO:0000256" key="3">
    <source>
        <dbReference type="ARBA" id="ARBA00020586"/>
    </source>
</evidence>
<evidence type="ECO:0000256" key="1">
    <source>
        <dbReference type="ARBA" id="ARBA00003818"/>
    </source>
</evidence>
<dbReference type="SUPFAM" id="SSF55729">
    <property type="entry name" value="Acyl-CoA N-acyltransferases (Nat)"/>
    <property type="match status" value="1"/>
</dbReference>
<evidence type="ECO:0000313" key="6">
    <source>
        <dbReference type="EMBL" id="MEW2361930.1"/>
    </source>
</evidence>